<keyword evidence="3" id="KW-0645">Protease</keyword>
<reference evidence="13 14" key="1">
    <citation type="journal article" date="2012" name="New Phytol.">
        <title>Insight into trade-off between wood decay and parasitism from the genome of a fungal forest pathogen.</title>
        <authorList>
            <person name="Olson A."/>
            <person name="Aerts A."/>
            <person name="Asiegbu F."/>
            <person name="Belbahri L."/>
            <person name="Bouzid O."/>
            <person name="Broberg A."/>
            <person name="Canback B."/>
            <person name="Coutinho P.M."/>
            <person name="Cullen D."/>
            <person name="Dalman K."/>
            <person name="Deflorio G."/>
            <person name="van Diepen L.T."/>
            <person name="Dunand C."/>
            <person name="Duplessis S."/>
            <person name="Durling M."/>
            <person name="Gonthier P."/>
            <person name="Grimwood J."/>
            <person name="Fossdal C.G."/>
            <person name="Hansson D."/>
            <person name="Henrissat B."/>
            <person name="Hietala A."/>
            <person name="Himmelstrand K."/>
            <person name="Hoffmeister D."/>
            <person name="Hogberg N."/>
            <person name="James T.Y."/>
            <person name="Karlsson M."/>
            <person name="Kohler A."/>
            <person name="Kues U."/>
            <person name="Lee Y.H."/>
            <person name="Lin Y.C."/>
            <person name="Lind M."/>
            <person name="Lindquist E."/>
            <person name="Lombard V."/>
            <person name="Lucas S."/>
            <person name="Lunden K."/>
            <person name="Morin E."/>
            <person name="Murat C."/>
            <person name="Park J."/>
            <person name="Raffaello T."/>
            <person name="Rouze P."/>
            <person name="Salamov A."/>
            <person name="Schmutz J."/>
            <person name="Solheim H."/>
            <person name="Stahlberg J."/>
            <person name="Velez H."/>
            <person name="de Vries R.P."/>
            <person name="Wiebenga A."/>
            <person name="Woodward S."/>
            <person name="Yakovlev I."/>
            <person name="Garbelotto M."/>
            <person name="Martin F."/>
            <person name="Grigoriev I.V."/>
            <person name="Stenlid J."/>
        </authorList>
    </citation>
    <scope>NUCLEOTIDE SEQUENCE [LARGE SCALE GENOMIC DNA]</scope>
    <source>
        <strain evidence="13 14">TC 32-1</strain>
    </source>
</reference>
<name>W4KEL2_HETIT</name>
<dbReference type="InParanoid" id="W4KEL2"/>
<sequence length="264" mass="30136">PPLPLNTAHIYNVAVTFGYVFPLYLMKHTRLSFSASPSAGVGRERVKQPEERWRDDPSVIKARLLSASISTAVACGWAYAVIRYIWKSYIPDAPSWSFIKPRLGLTLSGDTIPAYLVTPALFMGPLYVRHLQGELPFRRWTFRDVRDTFFTWTGFRNFVVGPVTEELVWRSCIIAIYHLAGVSRNFLIFFTPISFGAAHLHHGWEAYCRYGQTRQALQRAIIVTLFQFTYTTLFGFHCAFLFLRTNSVFPPIAAHVFCNLMGVP</sequence>
<keyword evidence="7 11" id="KW-1133">Transmembrane helix</keyword>
<feature type="transmembrane region" description="Helical" evidence="11">
    <location>
        <begin position="220"/>
        <end position="243"/>
    </location>
</feature>
<dbReference type="eggNOG" id="KOG4130">
    <property type="taxonomic scope" value="Eukaryota"/>
</dbReference>
<organism evidence="13 14">
    <name type="scientific">Heterobasidion irregulare (strain TC 32-1)</name>
    <dbReference type="NCBI Taxonomy" id="747525"/>
    <lineage>
        <taxon>Eukaryota</taxon>
        <taxon>Fungi</taxon>
        <taxon>Dikarya</taxon>
        <taxon>Basidiomycota</taxon>
        <taxon>Agaricomycotina</taxon>
        <taxon>Agaricomycetes</taxon>
        <taxon>Russulales</taxon>
        <taxon>Bondarzewiaceae</taxon>
        <taxon>Heterobasidion</taxon>
        <taxon>Heterobasidion annosum species complex</taxon>
    </lineage>
</organism>
<dbReference type="RefSeq" id="XP_009543507.1">
    <property type="nucleotide sequence ID" value="XM_009545212.1"/>
</dbReference>
<dbReference type="HOGENOM" id="CLU_049909_1_0_1"/>
<proteinExistence type="inferred from homology"/>
<evidence type="ECO:0000256" key="4">
    <source>
        <dbReference type="ARBA" id="ARBA00022692"/>
    </source>
</evidence>
<dbReference type="FunCoup" id="W4KEL2">
    <property type="interactions" value="317"/>
</dbReference>
<accession>W4KEL2</accession>
<evidence type="ECO:0000256" key="1">
    <source>
        <dbReference type="ARBA" id="ARBA00004477"/>
    </source>
</evidence>
<evidence type="ECO:0000256" key="9">
    <source>
        <dbReference type="ARBA" id="ARBA00047280"/>
    </source>
</evidence>
<comment type="similarity">
    <text evidence="2">Belongs to the peptidase U48 family.</text>
</comment>
<feature type="transmembrane region" description="Helical" evidence="11">
    <location>
        <begin position="112"/>
        <end position="128"/>
    </location>
</feature>
<dbReference type="EC" id="3.4.26.1" evidence="10"/>
<dbReference type="GO" id="GO:0071586">
    <property type="term" value="P:CAAX-box protein processing"/>
    <property type="evidence" value="ECO:0007669"/>
    <property type="project" value="InterPro"/>
</dbReference>
<evidence type="ECO:0000256" key="2">
    <source>
        <dbReference type="ARBA" id="ARBA00006897"/>
    </source>
</evidence>
<evidence type="ECO:0000256" key="8">
    <source>
        <dbReference type="ARBA" id="ARBA00023136"/>
    </source>
</evidence>
<feature type="non-terminal residue" evidence="13">
    <location>
        <position position="1"/>
    </location>
</feature>
<keyword evidence="6" id="KW-0256">Endoplasmic reticulum</keyword>
<keyword evidence="5" id="KW-0378">Hydrolase</keyword>
<dbReference type="Pfam" id="PF02517">
    <property type="entry name" value="Rce1-like"/>
    <property type="match status" value="1"/>
</dbReference>
<dbReference type="GO" id="GO:0004222">
    <property type="term" value="F:metalloendopeptidase activity"/>
    <property type="evidence" value="ECO:0007669"/>
    <property type="project" value="InterPro"/>
</dbReference>
<comment type="subcellular location">
    <subcellularLocation>
        <location evidence="1">Endoplasmic reticulum membrane</location>
        <topology evidence="1">Multi-pass membrane protein</topology>
    </subcellularLocation>
</comment>
<dbReference type="AlphaFoldDB" id="W4KEL2"/>
<dbReference type="STRING" id="747525.W4KEL2"/>
<dbReference type="InterPro" id="IPR003675">
    <property type="entry name" value="Rce1/LyrA-like_dom"/>
</dbReference>
<feature type="transmembrane region" description="Helical" evidence="11">
    <location>
        <begin position="64"/>
        <end position="86"/>
    </location>
</feature>
<dbReference type="Proteomes" id="UP000030671">
    <property type="component" value="Unassembled WGS sequence"/>
</dbReference>
<protein>
    <recommendedName>
        <fullName evidence="10">intramembrane prenyl-peptidase Rce1</fullName>
        <ecNumber evidence="10">3.4.26.1</ecNumber>
    </recommendedName>
</protein>
<dbReference type="PANTHER" id="PTHR13046:SF0">
    <property type="entry name" value="CAAX PRENYL PROTEASE 2"/>
    <property type="match status" value="1"/>
</dbReference>
<dbReference type="OrthoDB" id="271604at2759"/>
<feature type="domain" description="CAAX prenyl protease 2/Lysostaphin resistance protein A-like" evidence="12">
    <location>
        <begin position="150"/>
        <end position="261"/>
    </location>
</feature>
<dbReference type="PANTHER" id="PTHR13046">
    <property type="entry name" value="PROTEASE U48 CAAX PRENYL PROTEASE RCE1"/>
    <property type="match status" value="1"/>
</dbReference>
<gene>
    <name evidence="13" type="ORF">HETIRDRAFT_240649</name>
</gene>
<evidence type="ECO:0000313" key="14">
    <source>
        <dbReference type="Proteomes" id="UP000030671"/>
    </source>
</evidence>
<dbReference type="GeneID" id="20668866"/>
<feature type="non-terminal residue" evidence="13">
    <location>
        <position position="264"/>
    </location>
</feature>
<evidence type="ECO:0000256" key="3">
    <source>
        <dbReference type="ARBA" id="ARBA00022670"/>
    </source>
</evidence>
<evidence type="ECO:0000259" key="12">
    <source>
        <dbReference type="Pfam" id="PF02517"/>
    </source>
</evidence>
<feature type="transmembrane region" description="Helical" evidence="11">
    <location>
        <begin position="6"/>
        <end position="25"/>
    </location>
</feature>
<evidence type="ECO:0000256" key="5">
    <source>
        <dbReference type="ARBA" id="ARBA00022801"/>
    </source>
</evidence>
<keyword evidence="14" id="KW-1185">Reference proteome</keyword>
<dbReference type="KEGG" id="hir:HETIRDRAFT_240649"/>
<evidence type="ECO:0000313" key="13">
    <source>
        <dbReference type="EMBL" id="ETW83755.1"/>
    </source>
</evidence>
<dbReference type="EMBL" id="KI925456">
    <property type="protein sequence ID" value="ETW83755.1"/>
    <property type="molecule type" value="Genomic_DNA"/>
</dbReference>
<evidence type="ECO:0000256" key="10">
    <source>
        <dbReference type="ARBA" id="ARBA00049729"/>
    </source>
</evidence>
<keyword evidence="4 11" id="KW-0812">Transmembrane</keyword>
<evidence type="ECO:0000256" key="11">
    <source>
        <dbReference type="SAM" id="Phobius"/>
    </source>
</evidence>
<evidence type="ECO:0000256" key="7">
    <source>
        <dbReference type="ARBA" id="ARBA00022989"/>
    </source>
</evidence>
<keyword evidence="8 11" id="KW-0472">Membrane</keyword>
<comment type="catalytic activity">
    <reaction evidence="9">
        <text>Hydrolyzes the peptide bond -P2-(S-farnesyl or geranylgeranyl)C-P1'-P2'-P3'-COOH where P1' and P2' are amino acids with aliphatic sidechains and P3' is any C-terminal residue.</text>
        <dbReference type="EC" id="3.4.26.1"/>
    </reaction>
</comment>
<dbReference type="GO" id="GO:0005789">
    <property type="term" value="C:endoplasmic reticulum membrane"/>
    <property type="evidence" value="ECO:0007669"/>
    <property type="project" value="UniProtKB-SubCell"/>
</dbReference>
<evidence type="ECO:0000256" key="6">
    <source>
        <dbReference type="ARBA" id="ARBA00022824"/>
    </source>
</evidence>
<dbReference type="InterPro" id="IPR039731">
    <property type="entry name" value="Rce1"/>
</dbReference>